<keyword evidence="1" id="KW-0812">Transmembrane</keyword>
<sequence>MNKLLIYIVLICFPVLVSGQATVNDSVSVTTEVALSVSDTVNYTQREFEPGFKERYKADEFIYEIKPKPKTAWDRFLEWLRDLLDSIFGPSDEEAVEEKNGISWGEIITKLVAAILIIFVIYVVASSIAGKEIFWIFKRSGKKISINEIMSEDLAQVNFKDLINETKQTGDYRLATRYYYLWLLKLLTYREIIEWHPDKTNSDYLYEINNPGLRKDFEYLSYVYEYIWYGEFAIDEEAFTKAEKAFIKTLNTL</sequence>
<feature type="domain" description="Protein-glutamine gamma-glutamyltransferase-like C-terminal" evidence="3">
    <location>
        <begin position="180"/>
        <end position="245"/>
    </location>
</feature>
<keyword evidence="1" id="KW-0472">Membrane</keyword>
<keyword evidence="5" id="KW-1185">Reference proteome</keyword>
<evidence type="ECO:0000313" key="5">
    <source>
        <dbReference type="Proteomes" id="UP000289775"/>
    </source>
</evidence>
<feature type="chain" id="PRO_5019348671" description="Protein-glutamine gamma-glutamyltransferase-like C-terminal domain-containing protein" evidence="2">
    <location>
        <begin position="24"/>
        <end position="253"/>
    </location>
</feature>
<protein>
    <recommendedName>
        <fullName evidence="3">Protein-glutamine gamma-glutamyltransferase-like C-terminal domain-containing protein</fullName>
    </recommendedName>
</protein>
<evidence type="ECO:0000313" key="4">
    <source>
        <dbReference type="EMBL" id="RYJ41848.1"/>
    </source>
</evidence>
<proteinExistence type="predicted"/>
<comment type="caution">
    <text evidence="4">The sequence shown here is derived from an EMBL/GenBank/DDBJ whole genome shotgun (WGS) entry which is preliminary data.</text>
</comment>
<evidence type="ECO:0000256" key="1">
    <source>
        <dbReference type="SAM" id="Phobius"/>
    </source>
</evidence>
<evidence type="ECO:0000256" key="2">
    <source>
        <dbReference type="SAM" id="SignalP"/>
    </source>
</evidence>
<dbReference type="InterPro" id="IPR025403">
    <property type="entry name" value="TgpA-like_C"/>
</dbReference>
<accession>A0A444W893</accession>
<keyword evidence="2" id="KW-0732">Signal</keyword>
<name>A0A444W893_9FLAO</name>
<gene>
    <name evidence="4" type="ORF">NU09_2773</name>
</gene>
<dbReference type="EMBL" id="JUIW01000009">
    <property type="protein sequence ID" value="RYJ41848.1"/>
    <property type="molecule type" value="Genomic_DNA"/>
</dbReference>
<evidence type="ECO:0000259" key="3">
    <source>
        <dbReference type="Pfam" id="PF13559"/>
    </source>
</evidence>
<organism evidence="4 5">
    <name type="scientific">Flavobacterium beibuense</name>
    <dbReference type="NCBI Taxonomy" id="657326"/>
    <lineage>
        <taxon>Bacteria</taxon>
        <taxon>Pseudomonadati</taxon>
        <taxon>Bacteroidota</taxon>
        <taxon>Flavobacteriia</taxon>
        <taxon>Flavobacteriales</taxon>
        <taxon>Flavobacteriaceae</taxon>
        <taxon>Flavobacterium</taxon>
    </lineage>
</organism>
<reference evidence="4 5" key="1">
    <citation type="submission" date="2014-12" db="EMBL/GenBank/DDBJ databases">
        <title>Genome sequence of Flavobacterium beibuense RSKm HC5.</title>
        <authorList>
            <person name="Kim J.F."/>
            <person name="Song J.Y."/>
            <person name="Kwak M.-J."/>
            <person name="Lee S.-W."/>
        </authorList>
    </citation>
    <scope>NUCLEOTIDE SEQUENCE [LARGE SCALE GENOMIC DNA]</scope>
    <source>
        <strain evidence="4 5">RSKm HC5</strain>
    </source>
</reference>
<dbReference type="Proteomes" id="UP000289775">
    <property type="component" value="Unassembled WGS sequence"/>
</dbReference>
<keyword evidence="1" id="KW-1133">Transmembrane helix</keyword>
<dbReference type="OrthoDB" id="5491447at2"/>
<dbReference type="AlphaFoldDB" id="A0A444W893"/>
<feature type="signal peptide" evidence="2">
    <location>
        <begin position="1"/>
        <end position="23"/>
    </location>
</feature>
<dbReference type="RefSeq" id="WP_129751858.1">
    <property type="nucleotide sequence ID" value="NZ_JUIW01000009.1"/>
</dbReference>
<dbReference type="Pfam" id="PF13559">
    <property type="entry name" value="DUF4129"/>
    <property type="match status" value="1"/>
</dbReference>
<feature type="transmembrane region" description="Helical" evidence="1">
    <location>
        <begin position="107"/>
        <end position="129"/>
    </location>
</feature>